<organism evidence="14 15">
    <name type="scientific">Acidiphilium cryptum (strain JF-5)</name>
    <dbReference type="NCBI Taxonomy" id="349163"/>
    <lineage>
        <taxon>Bacteria</taxon>
        <taxon>Pseudomonadati</taxon>
        <taxon>Pseudomonadota</taxon>
        <taxon>Alphaproteobacteria</taxon>
        <taxon>Acetobacterales</taxon>
        <taxon>Acidocellaceae</taxon>
        <taxon>Acidiphilium</taxon>
    </lineage>
</organism>
<dbReference type="InterPro" id="IPR045582">
    <property type="entry name" value="Trehalase-like_N"/>
</dbReference>
<dbReference type="InterPro" id="IPR012341">
    <property type="entry name" value="6hp_glycosidase-like_sf"/>
</dbReference>
<keyword evidence="7" id="KW-0326">Glycosidase</keyword>
<dbReference type="HOGENOM" id="CLU_010399_2_0_5"/>
<dbReference type="FunFam" id="1.50.10.10:FF:000005">
    <property type="entry name" value="Glycosyl hydrolase, glucoamylase"/>
    <property type="match status" value="1"/>
</dbReference>
<keyword evidence="15" id="KW-1185">Reference proteome</keyword>
<dbReference type="Proteomes" id="UP000000245">
    <property type="component" value="Chromosome"/>
</dbReference>
<dbReference type="STRING" id="349163.Acry_1271"/>
<evidence type="ECO:0000256" key="9">
    <source>
        <dbReference type="ARBA" id="ARBA00031637"/>
    </source>
</evidence>
<comment type="similarity">
    <text evidence="2">Belongs to the glycosyl hydrolase 15 family.</text>
</comment>
<evidence type="ECO:0000256" key="2">
    <source>
        <dbReference type="ARBA" id="ARBA00006188"/>
    </source>
</evidence>
<evidence type="ECO:0000313" key="14">
    <source>
        <dbReference type="EMBL" id="ABQ30482.1"/>
    </source>
</evidence>
<dbReference type="GO" id="GO:0004555">
    <property type="term" value="F:alpha,alpha-trehalase activity"/>
    <property type="evidence" value="ECO:0007669"/>
    <property type="project" value="UniProtKB-EC"/>
</dbReference>
<dbReference type="Pfam" id="PF19291">
    <property type="entry name" value="TREH_N"/>
    <property type="match status" value="1"/>
</dbReference>
<keyword evidence="5 14" id="KW-0378">Hydrolase</keyword>
<evidence type="ECO:0000256" key="3">
    <source>
        <dbReference type="ARBA" id="ARBA00012757"/>
    </source>
</evidence>
<dbReference type="PANTHER" id="PTHR31616">
    <property type="entry name" value="TREHALASE"/>
    <property type="match status" value="1"/>
</dbReference>
<evidence type="ECO:0000256" key="4">
    <source>
        <dbReference type="ARBA" id="ARBA00019905"/>
    </source>
</evidence>
<protein>
    <recommendedName>
        <fullName evidence="4">Trehalase</fullName>
        <ecNumber evidence="3">3.2.1.28</ecNumber>
    </recommendedName>
    <alternativeName>
        <fullName evidence="8">Alpha,alpha-trehalase</fullName>
    </alternativeName>
    <alternativeName>
        <fullName evidence="9">Alpha,alpha-trehalose glucohydrolase</fullName>
    </alternativeName>
</protein>
<dbReference type="PANTHER" id="PTHR31616:SF0">
    <property type="entry name" value="GLUCAN 1,4-ALPHA-GLUCOSIDASE"/>
    <property type="match status" value="1"/>
</dbReference>
<proteinExistence type="inferred from homology"/>
<evidence type="ECO:0000259" key="13">
    <source>
        <dbReference type="Pfam" id="PF19291"/>
    </source>
</evidence>
<evidence type="ECO:0000256" key="10">
    <source>
        <dbReference type="ARBA" id="ARBA00053030"/>
    </source>
</evidence>
<dbReference type="InterPro" id="IPR011613">
    <property type="entry name" value="GH15-like"/>
</dbReference>
<dbReference type="RefSeq" id="WP_011942117.1">
    <property type="nucleotide sequence ID" value="NC_009484.1"/>
</dbReference>
<dbReference type="Pfam" id="PF00723">
    <property type="entry name" value="Glyco_hydro_15"/>
    <property type="match status" value="1"/>
</dbReference>
<dbReference type="eggNOG" id="COG3387">
    <property type="taxonomic scope" value="Bacteria"/>
</dbReference>
<feature type="domain" description="Trehalase-like N-terminal" evidence="13">
    <location>
        <begin position="3"/>
        <end position="128"/>
    </location>
</feature>
<dbReference type="EMBL" id="CP000697">
    <property type="protein sequence ID" value="ABQ30482.1"/>
    <property type="molecule type" value="Genomic_DNA"/>
</dbReference>
<dbReference type="GO" id="GO:0005993">
    <property type="term" value="P:trehalose catabolic process"/>
    <property type="evidence" value="ECO:0007669"/>
    <property type="project" value="UniProtKB-ARBA"/>
</dbReference>
<gene>
    <name evidence="14" type="ordered locus">Acry_1271</name>
</gene>
<evidence type="ECO:0000256" key="5">
    <source>
        <dbReference type="ARBA" id="ARBA00022801"/>
    </source>
</evidence>
<sequence length="594" mass="67142">MSLRIEDYAIIGDRQTAALVGKDGSIDFLCLPRFDSDPCFASLLGTRENGRWLIAPAESPLRVERRYRPETLVLETDFHTDDGVVRVTDCMVPHPHDTTRLVRMVSGLSGRVEMRLDIVFRFGFGRVVPWVQRLPGHEGFVAVAGPDMVVVWGDVPMTGRNQHTEAQFTIEAGEEFLFGLEWLPSHKRVPHRFDMKMGIEQASERWRSWAQRAPVRGRWAEIVRRSLITLKALTHWETGGIIAAATSSLPEQLGGERNWDYRFCWLRDASFTLQALMNAGHRDEAHAWSRWLDRAIAGGAEDIQIMYGVAGERLLTEREIDWLPGYEGSKPVRAGNAAAGQRQLDVFGELMNALYQAHVGGVRRDENSWNIRLVLLETLEKIWAEPDEGIWEVRGGRQQFVHSKVMAWVAFDRAIRSVEDYGYDGPVEHWRAIRQQIHDQVCQNGFDAEMNSFVQAYGSKALDASLLLLPIVGFLPPDDPRIIGTVAAIERYLLQDGFVRRYDTETGKDGLTGNEGVFLACSFWLVDNYVMMGRRADAEALFEKLVALRNDVGLFAEEYDTVNRRQIGNFPQAFTHVALVNAALRLSEEGQDAG</sequence>
<evidence type="ECO:0000256" key="7">
    <source>
        <dbReference type="ARBA" id="ARBA00023295"/>
    </source>
</evidence>
<name>A5FY00_ACICJ</name>
<dbReference type="EC" id="3.2.1.28" evidence="3"/>
<comment type="pathway">
    <text evidence="11">Glycan degradation; trehalose degradation; D-glucose from alpha,alpha-trehalose: step 1/1.</text>
</comment>
<dbReference type="InterPro" id="IPR008928">
    <property type="entry name" value="6-hairpin_glycosidase_sf"/>
</dbReference>
<dbReference type="SUPFAM" id="SSF48208">
    <property type="entry name" value="Six-hairpin glycosidases"/>
    <property type="match status" value="1"/>
</dbReference>
<dbReference type="CAZy" id="GH15">
    <property type="family name" value="Glycoside Hydrolase Family 15"/>
</dbReference>
<evidence type="ECO:0000259" key="12">
    <source>
        <dbReference type="Pfam" id="PF00723"/>
    </source>
</evidence>
<evidence type="ECO:0000256" key="1">
    <source>
        <dbReference type="ARBA" id="ARBA00001576"/>
    </source>
</evidence>
<evidence type="ECO:0000313" key="15">
    <source>
        <dbReference type="Proteomes" id="UP000000245"/>
    </source>
</evidence>
<accession>A5FY00</accession>
<feature type="domain" description="GH15-like" evidence="12">
    <location>
        <begin position="221"/>
        <end position="583"/>
    </location>
</feature>
<evidence type="ECO:0000256" key="11">
    <source>
        <dbReference type="ARBA" id="ARBA00060615"/>
    </source>
</evidence>
<dbReference type="AlphaFoldDB" id="A5FY00"/>
<keyword evidence="6" id="KW-0119">Carbohydrate metabolism</keyword>
<evidence type="ECO:0000256" key="6">
    <source>
        <dbReference type="ARBA" id="ARBA00023277"/>
    </source>
</evidence>
<dbReference type="Gene3D" id="1.50.10.10">
    <property type="match status" value="1"/>
</dbReference>
<dbReference type="KEGG" id="acr:Acry_1271"/>
<evidence type="ECO:0000256" key="8">
    <source>
        <dbReference type="ARBA" id="ARBA00030473"/>
    </source>
</evidence>
<comment type="catalytic activity">
    <reaction evidence="1">
        <text>alpha,alpha-trehalose + H2O = alpha-D-glucose + beta-D-glucose</text>
        <dbReference type="Rhea" id="RHEA:32675"/>
        <dbReference type="ChEBI" id="CHEBI:15377"/>
        <dbReference type="ChEBI" id="CHEBI:15903"/>
        <dbReference type="ChEBI" id="CHEBI:16551"/>
        <dbReference type="ChEBI" id="CHEBI:17925"/>
        <dbReference type="EC" id="3.2.1.28"/>
    </reaction>
</comment>
<reference evidence="14 15" key="1">
    <citation type="submission" date="2007-05" db="EMBL/GenBank/DDBJ databases">
        <title>Complete sequence of chromosome of Acidiphilium cryptum JF-5.</title>
        <authorList>
            <consortium name="US DOE Joint Genome Institute"/>
            <person name="Copeland A."/>
            <person name="Lucas S."/>
            <person name="Lapidus A."/>
            <person name="Barry K."/>
            <person name="Detter J.C."/>
            <person name="Glavina del Rio T."/>
            <person name="Hammon N."/>
            <person name="Israni S."/>
            <person name="Dalin E."/>
            <person name="Tice H."/>
            <person name="Pitluck S."/>
            <person name="Sims D."/>
            <person name="Brettin T."/>
            <person name="Bruce D."/>
            <person name="Han C."/>
            <person name="Schmutz J."/>
            <person name="Larimer F."/>
            <person name="Land M."/>
            <person name="Hauser L."/>
            <person name="Kyrpides N."/>
            <person name="Kim E."/>
            <person name="Magnuson T."/>
            <person name="Richardson P."/>
        </authorList>
    </citation>
    <scope>NUCLEOTIDE SEQUENCE [LARGE SCALE GENOMIC DNA]</scope>
    <source>
        <strain evidence="14 15">JF-5</strain>
    </source>
</reference>
<comment type="cofactor">
    <cofactor evidence="10">
        <name>phosphate</name>
        <dbReference type="ChEBI" id="CHEBI:43474"/>
    </cofactor>
</comment>